<dbReference type="Pfam" id="PF07841">
    <property type="entry name" value="DM4_12"/>
    <property type="match status" value="1"/>
</dbReference>
<dbReference type="EnsemblMetazoa" id="SSS_6305s_mrna">
    <property type="protein sequence ID" value="KAF7488325.1"/>
    <property type="gene ID" value="SSS_6305"/>
</dbReference>
<evidence type="ECO:0000256" key="1">
    <source>
        <dbReference type="SAM" id="SignalP"/>
    </source>
</evidence>
<reference evidence="3" key="3">
    <citation type="submission" date="2022-06" db="UniProtKB">
        <authorList>
            <consortium name="EnsemblMetazoa"/>
        </authorList>
    </citation>
    <scope>IDENTIFICATION</scope>
</reference>
<reference evidence="4" key="1">
    <citation type="journal article" date="2020" name="PLoS Negl. Trop. Dis.">
        <title>High-quality nuclear genome for Sarcoptes scabiei-A critical resource for a neglected parasite.</title>
        <authorList>
            <person name="Korhonen P.K."/>
            <person name="Gasser R.B."/>
            <person name="Ma G."/>
            <person name="Wang T."/>
            <person name="Stroehlein A.J."/>
            <person name="Young N.D."/>
            <person name="Ang C.S."/>
            <person name="Fernando D.D."/>
            <person name="Lu H.C."/>
            <person name="Taylor S."/>
            <person name="Reynolds S.L."/>
            <person name="Mofiz E."/>
            <person name="Najaraj S.H."/>
            <person name="Gowda H."/>
            <person name="Madugundu A."/>
            <person name="Renuse S."/>
            <person name="Holt D."/>
            <person name="Pandey A."/>
            <person name="Papenfuss A.T."/>
            <person name="Fischer K."/>
        </authorList>
    </citation>
    <scope>NUCLEOTIDE SEQUENCE [LARGE SCALE GENOMIC DNA]</scope>
</reference>
<dbReference type="AlphaFoldDB" id="A0A834VAJ6"/>
<reference evidence="2" key="2">
    <citation type="submission" date="2020-01" db="EMBL/GenBank/DDBJ databases">
        <authorList>
            <person name="Korhonen P.K.K."/>
            <person name="Guangxu M.G."/>
            <person name="Wang T.W."/>
            <person name="Stroehlein A.J.S."/>
            <person name="Young N.D."/>
            <person name="Ang C.-S.A."/>
            <person name="Fernando D.W.F."/>
            <person name="Lu H.L."/>
            <person name="Taylor S.T."/>
            <person name="Ehtesham M.E.M."/>
            <person name="Najaraj S.H.N."/>
            <person name="Harsha G.H.G."/>
            <person name="Madugundu A.M."/>
            <person name="Renuse S.R."/>
            <person name="Holt D.H."/>
            <person name="Pandey A.P."/>
            <person name="Papenfuss A.P."/>
            <person name="Gasser R.B.G."/>
            <person name="Fischer K.F."/>
        </authorList>
    </citation>
    <scope>NUCLEOTIDE SEQUENCE</scope>
    <source>
        <strain evidence="2">SSS_KF_BRIS2020</strain>
    </source>
</reference>
<dbReference type="OrthoDB" id="6348902at2759"/>
<name>A0A834VAJ6_SARSC</name>
<accession>A0A834VAJ6</accession>
<evidence type="ECO:0000313" key="2">
    <source>
        <dbReference type="EMBL" id="KAF7488325.1"/>
    </source>
</evidence>
<organism evidence="2">
    <name type="scientific">Sarcoptes scabiei</name>
    <name type="common">Itch mite</name>
    <name type="synonym">Acarus scabiei</name>
    <dbReference type="NCBI Taxonomy" id="52283"/>
    <lineage>
        <taxon>Eukaryota</taxon>
        <taxon>Metazoa</taxon>
        <taxon>Ecdysozoa</taxon>
        <taxon>Arthropoda</taxon>
        <taxon>Chelicerata</taxon>
        <taxon>Arachnida</taxon>
        <taxon>Acari</taxon>
        <taxon>Acariformes</taxon>
        <taxon>Sarcoptiformes</taxon>
        <taxon>Astigmata</taxon>
        <taxon>Psoroptidia</taxon>
        <taxon>Sarcoptoidea</taxon>
        <taxon>Sarcoptidae</taxon>
        <taxon>Sarcoptinae</taxon>
        <taxon>Sarcoptes</taxon>
    </lineage>
</organism>
<proteinExistence type="predicted"/>
<evidence type="ECO:0000313" key="4">
    <source>
        <dbReference type="Proteomes" id="UP000070412"/>
    </source>
</evidence>
<evidence type="ECO:0000313" key="3">
    <source>
        <dbReference type="EnsemblMetazoa" id="KAF7488325.1"/>
    </source>
</evidence>
<feature type="signal peptide" evidence="1">
    <location>
        <begin position="1"/>
        <end position="31"/>
    </location>
</feature>
<dbReference type="PANTHER" id="PTHR21398:SF6">
    <property type="entry name" value="AGAP007094-PA"/>
    <property type="match status" value="1"/>
</dbReference>
<keyword evidence="1" id="KW-0732">Signal</keyword>
<dbReference type="PANTHER" id="PTHR21398">
    <property type="entry name" value="AGAP007094-PA"/>
    <property type="match status" value="1"/>
</dbReference>
<sequence length="309" mass="35729">MHHFQSSRKLTKTLNMKFCLLNCFLLSMVGANNHHNDFRFDLMRAQNNNPFYYKYHQHHHHLRPQQQSLEQQILLQQQNRIVNQHGSGMRSAKITEKFYDYDQLGRSNFTLENSDRWRISLEDRGKGLIILNRLIKESFLKPTLHELMNNQRNSRRRSLSDIPTLIGKIFKGLTNLTMAIGRTINSENGNGSLSKLITTRLIGVSESLMDWVERSVDDLPSIPRLDAQECMKRCICEAHNQPKKYGAVGLIIQLFFPPYLDAEDTGKIVSKYQLAARYGRGDNANCGIQYNDCMINVLDLLQGVLNMIM</sequence>
<dbReference type="InterPro" id="IPR006631">
    <property type="entry name" value="DM4_12"/>
</dbReference>
<protein>
    <submittedName>
        <fullName evidence="2 3">Uncharacterized protein</fullName>
    </submittedName>
</protein>
<gene>
    <name evidence="2" type="ORF">SSS_6305</name>
</gene>
<dbReference type="Proteomes" id="UP000070412">
    <property type="component" value="Unassembled WGS sequence"/>
</dbReference>
<feature type="chain" id="PRO_5038259486" evidence="1">
    <location>
        <begin position="32"/>
        <end position="309"/>
    </location>
</feature>
<keyword evidence="4" id="KW-1185">Reference proteome</keyword>
<dbReference type="EMBL" id="WVUK01000066">
    <property type="protein sequence ID" value="KAF7488325.1"/>
    <property type="molecule type" value="Genomic_DNA"/>
</dbReference>